<dbReference type="Gene3D" id="3.40.50.720">
    <property type="entry name" value="NAD(P)-binding Rossmann-like Domain"/>
    <property type="match status" value="1"/>
</dbReference>
<dbReference type="EMBL" id="VMBG01000001">
    <property type="protein sequence ID" value="TSJ78222.1"/>
    <property type="molecule type" value="Genomic_DNA"/>
</dbReference>
<evidence type="ECO:0000313" key="5">
    <source>
        <dbReference type="Proteomes" id="UP000315648"/>
    </source>
</evidence>
<dbReference type="PANTHER" id="PTHR43818:SF11">
    <property type="entry name" value="BCDNA.GH03377"/>
    <property type="match status" value="1"/>
</dbReference>
<evidence type="ECO:0000313" key="4">
    <source>
        <dbReference type="EMBL" id="TSJ78222.1"/>
    </source>
</evidence>
<organism evidence="4 5">
    <name type="scientific">Rariglobus hedericola</name>
    <dbReference type="NCBI Taxonomy" id="2597822"/>
    <lineage>
        <taxon>Bacteria</taxon>
        <taxon>Pseudomonadati</taxon>
        <taxon>Verrucomicrobiota</taxon>
        <taxon>Opitutia</taxon>
        <taxon>Opitutales</taxon>
        <taxon>Opitutaceae</taxon>
        <taxon>Rariglobus</taxon>
    </lineage>
</organism>
<sequence length="347" mass="37077">MSSTPTRIRWGIIGCGDVTEIKSGPAFSKVPDSSLVAVMRRDGAKAADYARRHGVARWYDDARALVADPEVDAIYVATPPGAHLDGASLAAAAGKPCYVEKPFARSTVECDAIVSAFRTAGVPVFVAYYRRCLPRFTQVKALLADNALGTVTNIRLHFACPAPVIADPASPPWRLDAANAGAGLFLDLGSHALDLFDFLFGPLLNVDGRAANLATPLPIEDAVALTFTTQAGALGAATWNFASAIGTDEVVIEGTAGRLSFSVFGNEPLRLQTRDCEKTFDRPNPPHVQQPLIQTMVDALLGRGECPSTGESARRTSAVMDAVLDDYYGGRTDAFWSRTQTWPGRHV</sequence>
<dbReference type="GO" id="GO:0000166">
    <property type="term" value="F:nucleotide binding"/>
    <property type="evidence" value="ECO:0007669"/>
    <property type="project" value="InterPro"/>
</dbReference>
<dbReference type="Proteomes" id="UP000315648">
    <property type="component" value="Unassembled WGS sequence"/>
</dbReference>
<proteinExistence type="predicted"/>
<dbReference type="InterPro" id="IPR000683">
    <property type="entry name" value="Gfo/Idh/MocA-like_OxRdtase_N"/>
</dbReference>
<evidence type="ECO:0000256" key="1">
    <source>
        <dbReference type="ARBA" id="ARBA00023002"/>
    </source>
</evidence>
<dbReference type="AlphaFoldDB" id="A0A556QNQ0"/>
<feature type="domain" description="GFO/IDH/MocA-like oxidoreductase" evidence="3">
    <location>
        <begin position="136"/>
        <end position="259"/>
    </location>
</feature>
<gene>
    <name evidence="4" type="ORF">FPL22_02630</name>
</gene>
<dbReference type="RefSeq" id="WP_144228563.1">
    <property type="nucleotide sequence ID" value="NZ_CBCRVV010000003.1"/>
</dbReference>
<protein>
    <submittedName>
        <fullName evidence="4">Gfo/Idh/MocA family oxidoreductase</fullName>
    </submittedName>
</protein>
<name>A0A556QNQ0_9BACT</name>
<comment type="caution">
    <text evidence="4">The sequence shown here is derived from an EMBL/GenBank/DDBJ whole genome shotgun (WGS) entry which is preliminary data.</text>
</comment>
<dbReference type="SUPFAM" id="SSF55347">
    <property type="entry name" value="Glyceraldehyde-3-phosphate dehydrogenase-like, C-terminal domain"/>
    <property type="match status" value="1"/>
</dbReference>
<evidence type="ECO:0000259" key="2">
    <source>
        <dbReference type="Pfam" id="PF01408"/>
    </source>
</evidence>
<dbReference type="Gene3D" id="3.30.360.10">
    <property type="entry name" value="Dihydrodipicolinate Reductase, domain 2"/>
    <property type="match status" value="1"/>
</dbReference>
<reference evidence="4 5" key="1">
    <citation type="submission" date="2019-07" db="EMBL/GenBank/DDBJ databases">
        <title>Description of 53C-WASEF.</title>
        <authorList>
            <person name="Pitt A."/>
            <person name="Hahn M.W."/>
        </authorList>
    </citation>
    <scope>NUCLEOTIDE SEQUENCE [LARGE SCALE GENOMIC DNA]</scope>
    <source>
        <strain evidence="4 5">53C-WASEF</strain>
    </source>
</reference>
<dbReference type="InterPro" id="IPR050463">
    <property type="entry name" value="Gfo/Idh/MocA_oxidrdct_glycsds"/>
</dbReference>
<dbReference type="OrthoDB" id="9815825at2"/>
<keyword evidence="5" id="KW-1185">Reference proteome</keyword>
<dbReference type="Pfam" id="PF01408">
    <property type="entry name" value="GFO_IDH_MocA"/>
    <property type="match status" value="1"/>
</dbReference>
<dbReference type="Pfam" id="PF22725">
    <property type="entry name" value="GFO_IDH_MocA_C3"/>
    <property type="match status" value="1"/>
</dbReference>
<dbReference type="PANTHER" id="PTHR43818">
    <property type="entry name" value="BCDNA.GH03377"/>
    <property type="match status" value="1"/>
</dbReference>
<dbReference type="SUPFAM" id="SSF51735">
    <property type="entry name" value="NAD(P)-binding Rossmann-fold domains"/>
    <property type="match status" value="1"/>
</dbReference>
<dbReference type="GO" id="GO:0016491">
    <property type="term" value="F:oxidoreductase activity"/>
    <property type="evidence" value="ECO:0007669"/>
    <property type="project" value="UniProtKB-KW"/>
</dbReference>
<evidence type="ECO:0000259" key="3">
    <source>
        <dbReference type="Pfam" id="PF22725"/>
    </source>
</evidence>
<dbReference type="InterPro" id="IPR036291">
    <property type="entry name" value="NAD(P)-bd_dom_sf"/>
</dbReference>
<keyword evidence="1" id="KW-0560">Oxidoreductase</keyword>
<feature type="domain" description="Gfo/Idh/MocA-like oxidoreductase N-terminal" evidence="2">
    <location>
        <begin position="8"/>
        <end position="128"/>
    </location>
</feature>
<accession>A0A556QNQ0</accession>
<dbReference type="InterPro" id="IPR055170">
    <property type="entry name" value="GFO_IDH_MocA-like_dom"/>
</dbReference>